<evidence type="ECO:0000259" key="4">
    <source>
        <dbReference type="Pfam" id="PF20257"/>
    </source>
</evidence>
<evidence type="ECO:0000313" key="5">
    <source>
        <dbReference type="EMBL" id="RTR21926.1"/>
    </source>
</evidence>
<evidence type="ECO:0008006" key="7">
    <source>
        <dbReference type="Google" id="ProtNLM"/>
    </source>
</evidence>
<evidence type="ECO:0000259" key="3">
    <source>
        <dbReference type="Pfam" id="PF01887"/>
    </source>
</evidence>
<dbReference type="InterPro" id="IPR023227">
    <property type="entry name" value="SAM_OH_AdoTrfase_C_sf"/>
</dbReference>
<dbReference type="AlphaFoldDB" id="A0A3S0RA64"/>
<comment type="caution">
    <text evidence="5">The sequence shown here is derived from an EMBL/GenBank/DDBJ whole genome shotgun (WGS) entry which is preliminary data.</text>
</comment>
<reference evidence="5 6" key="1">
    <citation type="submission" date="2018-12" db="EMBL/GenBank/DDBJ databases">
        <authorList>
            <person name="Yang Y."/>
        </authorList>
    </citation>
    <scope>NUCLEOTIDE SEQUENCE [LARGE SCALE GENOMIC DNA]</scope>
    <source>
        <strain evidence="5 6">L-25-5w-1</strain>
    </source>
</reference>
<accession>A0A3S0RA64</accession>
<dbReference type="InterPro" id="IPR046470">
    <property type="entry name" value="SAM_HAT_C"/>
</dbReference>
<organism evidence="5 6">
    <name type="scientific">Azospirillum griseum</name>
    <dbReference type="NCBI Taxonomy" id="2496639"/>
    <lineage>
        <taxon>Bacteria</taxon>
        <taxon>Pseudomonadati</taxon>
        <taxon>Pseudomonadota</taxon>
        <taxon>Alphaproteobacteria</taxon>
        <taxon>Rhodospirillales</taxon>
        <taxon>Azospirillaceae</taxon>
        <taxon>Azospirillum</taxon>
    </lineage>
</organism>
<dbReference type="Gene3D" id="3.40.50.10790">
    <property type="entry name" value="S-adenosyl-l-methionine hydroxide adenosyltransferase, N-terminal"/>
    <property type="match status" value="1"/>
</dbReference>
<keyword evidence="1" id="KW-0949">S-adenosyl-L-methionine</keyword>
<proteinExistence type="inferred from homology"/>
<name>A0A3S0RA64_9PROT</name>
<evidence type="ECO:0000256" key="2">
    <source>
        <dbReference type="ARBA" id="ARBA00024035"/>
    </source>
</evidence>
<dbReference type="InterPro" id="IPR046469">
    <property type="entry name" value="SAM_HAT_N"/>
</dbReference>
<gene>
    <name evidence="5" type="ORF">EJ903_07340</name>
</gene>
<sequence length="243" mass="26223">MILLFTDFGLSGPYTGQVKAVLTQQAPGVPVIDLFADAPAFDPTLSAYLLAAYAPALPVGSLFLCVVDPGVGTDRAPVIVEADGRWFVGPDNGLFAQVVRRAATRRAWRIDWRPDRLSASFHGRDLFAPVTARLATGQTVTRTALDPVALDRPNWPDDLSRIVYVDVYGNAMTGLRAATLPSTAILRAGDRVARRHRTFADAPRGEALWYENANGLAEIAVHAGRADRDWGLSVGDTITVKQA</sequence>
<comment type="similarity">
    <text evidence="2">Belongs to the SAM hydrolase / SAM-dependent halogenase family.</text>
</comment>
<protein>
    <recommendedName>
        <fullName evidence="7">SAM-dependent chlorinase/fluorinase</fullName>
    </recommendedName>
</protein>
<dbReference type="InterPro" id="IPR023228">
    <property type="entry name" value="SAM_OH_AdoTrfase_N_sf"/>
</dbReference>
<dbReference type="PANTHER" id="PTHR35092:SF1">
    <property type="entry name" value="CHLORINASE MJ1651"/>
    <property type="match status" value="1"/>
</dbReference>
<evidence type="ECO:0000256" key="1">
    <source>
        <dbReference type="ARBA" id="ARBA00022691"/>
    </source>
</evidence>
<feature type="domain" description="S-adenosyl-l-methionine hydroxide adenosyltransferase C-terminal" evidence="4">
    <location>
        <begin position="161"/>
        <end position="239"/>
    </location>
</feature>
<dbReference type="InterPro" id="IPR002747">
    <property type="entry name" value="SAM_OH_AdoTrfase"/>
</dbReference>
<dbReference type="PIRSF" id="PIRSF006779">
    <property type="entry name" value="UCP006779"/>
    <property type="match status" value="1"/>
</dbReference>
<dbReference type="Proteomes" id="UP000277007">
    <property type="component" value="Unassembled WGS sequence"/>
</dbReference>
<dbReference type="SUPFAM" id="SSF102522">
    <property type="entry name" value="Bacterial fluorinating enzyme, N-terminal domain"/>
    <property type="match status" value="1"/>
</dbReference>
<dbReference type="Gene3D" id="2.40.30.90">
    <property type="entry name" value="Bacterial fluorinating enzyme like"/>
    <property type="match status" value="1"/>
</dbReference>
<dbReference type="OrthoDB" id="9792195at2"/>
<evidence type="ECO:0000313" key="6">
    <source>
        <dbReference type="Proteomes" id="UP000277007"/>
    </source>
</evidence>
<dbReference type="Pfam" id="PF01887">
    <property type="entry name" value="SAM_HAT_N"/>
    <property type="match status" value="1"/>
</dbReference>
<dbReference type="RefSeq" id="WP_126613654.1">
    <property type="nucleotide sequence ID" value="NZ_JBHUCY010000012.1"/>
</dbReference>
<keyword evidence="6" id="KW-1185">Reference proteome</keyword>
<dbReference type="Pfam" id="PF20257">
    <property type="entry name" value="SAM_HAT_C"/>
    <property type="match status" value="1"/>
</dbReference>
<dbReference type="PANTHER" id="PTHR35092">
    <property type="entry name" value="CHLORINASE MJ1651"/>
    <property type="match status" value="1"/>
</dbReference>
<dbReference type="EMBL" id="RXMA01000005">
    <property type="protein sequence ID" value="RTR21926.1"/>
    <property type="molecule type" value="Genomic_DNA"/>
</dbReference>
<feature type="domain" description="S-adenosyl-l-methionine hydroxide adenosyltransferase N-terminal" evidence="3">
    <location>
        <begin position="2"/>
        <end position="141"/>
    </location>
</feature>
<dbReference type="SUPFAM" id="SSF101852">
    <property type="entry name" value="Bacterial fluorinating enzyme, C-terminal domain"/>
    <property type="match status" value="1"/>
</dbReference>